<keyword evidence="2" id="KW-1185">Reference proteome</keyword>
<name>A0ABU6XN08_9FABA</name>
<protein>
    <recommendedName>
        <fullName evidence="3">Aminotransferase-like plant mobile domain-containing protein</fullName>
    </recommendedName>
</protein>
<reference evidence="1 2" key="1">
    <citation type="journal article" date="2023" name="Plants (Basel)">
        <title>Bridging the Gap: Combining Genomics and Transcriptomics Approaches to Understand Stylosanthes scabra, an Orphan Legume from the Brazilian Caatinga.</title>
        <authorList>
            <person name="Ferreira-Neto J.R.C."/>
            <person name="da Silva M.D."/>
            <person name="Binneck E."/>
            <person name="de Melo N.F."/>
            <person name="da Silva R.H."/>
            <person name="de Melo A.L.T.M."/>
            <person name="Pandolfi V."/>
            <person name="Bustamante F.O."/>
            <person name="Brasileiro-Vidal A.C."/>
            <person name="Benko-Iseppon A.M."/>
        </authorList>
    </citation>
    <scope>NUCLEOTIDE SEQUENCE [LARGE SCALE GENOMIC DNA]</scope>
    <source>
        <tissue evidence="1">Leaves</tissue>
    </source>
</reference>
<dbReference type="Proteomes" id="UP001341840">
    <property type="component" value="Unassembled WGS sequence"/>
</dbReference>
<organism evidence="1 2">
    <name type="scientific">Stylosanthes scabra</name>
    <dbReference type="NCBI Taxonomy" id="79078"/>
    <lineage>
        <taxon>Eukaryota</taxon>
        <taxon>Viridiplantae</taxon>
        <taxon>Streptophyta</taxon>
        <taxon>Embryophyta</taxon>
        <taxon>Tracheophyta</taxon>
        <taxon>Spermatophyta</taxon>
        <taxon>Magnoliopsida</taxon>
        <taxon>eudicotyledons</taxon>
        <taxon>Gunneridae</taxon>
        <taxon>Pentapetalae</taxon>
        <taxon>rosids</taxon>
        <taxon>fabids</taxon>
        <taxon>Fabales</taxon>
        <taxon>Fabaceae</taxon>
        <taxon>Papilionoideae</taxon>
        <taxon>50 kb inversion clade</taxon>
        <taxon>dalbergioids sensu lato</taxon>
        <taxon>Dalbergieae</taxon>
        <taxon>Pterocarpus clade</taxon>
        <taxon>Stylosanthes</taxon>
    </lineage>
</organism>
<proteinExistence type="predicted"/>
<gene>
    <name evidence="1" type="ORF">PIB30_065758</name>
</gene>
<accession>A0ABU6XN08</accession>
<sequence>MYVAVFSEEWPWLRYDYLLQTANGRIKNCFPFARSEKCIFGDAMEHRNVMYEESRTLTPRGVVPTMPSSDCLIPYIREIGFGDPLEMCPFDYDMPLVSALVERWRPETHSFHLP</sequence>
<evidence type="ECO:0008006" key="3">
    <source>
        <dbReference type="Google" id="ProtNLM"/>
    </source>
</evidence>
<comment type="caution">
    <text evidence="1">The sequence shown here is derived from an EMBL/GenBank/DDBJ whole genome shotgun (WGS) entry which is preliminary data.</text>
</comment>
<evidence type="ECO:0000313" key="2">
    <source>
        <dbReference type="Proteomes" id="UP001341840"/>
    </source>
</evidence>
<evidence type="ECO:0000313" key="1">
    <source>
        <dbReference type="EMBL" id="MED6198373.1"/>
    </source>
</evidence>
<dbReference type="EMBL" id="JASCZI010212108">
    <property type="protein sequence ID" value="MED6198373.1"/>
    <property type="molecule type" value="Genomic_DNA"/>
</dbReference>